<dbReference type="InterPro" id="IPR013324">
    <property type="entry name" value="RNA_pol_sigma_r3/r4-like"/>
</dbReference>
<dbReference type="InterPro" id="IPR013249">
    <property type="entry name" value="RNA_pol_sigma70_r4_t2"/>
</dbReference>
<keyword evidence="2" id="KW-0805">Transcription regulation</keyword>
<dbReference type="SUPFAM" id="SSF88946">
    <property type="entry name" value="Sigma2 domain of RNA polymerase sigma factors"/>
    <property type="match status" value="1"/>
</dbReference>
<dbReference type="EMBL" id="JAPNKE010000002">
    <property type="protein sequence ID" value="MCY1013188.1"/>
    <property type="molecule type" value="Genomic_DNA"/>
</dbReference>
<dbReference type="GO" id="GO:0003677">
    <property type="term" value="F:DNA binding"/>
    <property type="evidence" value="ECO:0007669"/>
    <property type="project" value="UniProtKB-KW"/>
</dbReference>
<dbReference type="SUPFAM" id="SSF88659">
    <property type="entry name" value="Sigma3 and sigma4 domains of RNA polymerase sigma factors"/>
    <property type="match status" value="1"/>
</dbReference>
<evidence type="ECO:0000256" key="2">
    <source>
        <dbReference type="ARBA" id="ARBA00023015"/>
    </source>
</evidence>
<evidence type="ECO:0000259" key="6">
    <source>
        <dbReference type="Pfam" id="PF04542"/>
    </source>
</evidence>
<comment type="caution">
    <text evidence="8">The sequence shown here is derived from an EMBL/GenBank/DDBJ whole genome shotgun (WGS) entry which is preliminary data.</text>
</comment>
<comment type="similarity">
    <text evidence="1">Belongs to the sigma-70 factor family. ECF subfamily.</text>
</comment>
<sequence>MEPAPGDDDLSLLRAWQAGSTAAGRALIARHYASVYRFFFAKVSGDACEDLAQGTFEALCRRRDAYRGGSSSFKGFLFGIARNKLLEYIRHRSRLGPTFDPATDSAIDPATEGSLSSLLADRQIEHVVSQALRGLSLDDRIVLELKEYEQLTARELAELFAVPGGTMAGRIARARQRLREGTELLLARPDLRDSQARDLDSAMRSIGDKIEGYLRDRK</sequence>
<reference evidence="8" key="1">
    <citation type="submission" date="2022-11" db="EMBL/GenBank/DDBJ databases">
        <title>Minimal conservation of predation-associated metabolite biosynthetic gene clusters underscores biosynthetic potential of Myxococcota including descriptions for ten novel species: Archangium lansinium sp. nov., Myxococcus landrumus sp. nov., Nannocystis bai.</title>
        <authorList>
            <person name="Ahearne A."/>
            <person name="Stevens C."/>
            <person name="Phillips K."/>
        </authorList>
    </citation>
    <scope>NUCLEOTIDE SEQUENCE</scope>
    <source>
        <strain evidence="8">Na p29</strain>
    </source>
</reference>
<evidence type="ECO:0000256" key="5">
    <source>
        <dbReference type="ARBA" id="ARBA00023163"/>
    </source>
</evidence>
<dbReference type="InterPro" id="IPR014284">
    <property type="entry name" value="RNA_pol_sigma-70_dom"/>
</dbReference>
<dbReference type="GO" id="GO:0006352">
    <property type="term" value="P:DNA-templated transcription initiation"/>
    <property type="evidence" value="ECO:0007669"/>
    <property type="project" value="InterPro"/>
</dbReference>
<dbReference type="Proteomes" id="UP001150924">
    <property type="component" value="Unassembled WGS sequence"/>
</dbReference>
<proteinExistence type="inferred from homology"/>
<dbReference type="PANTHER" id="PTHR43133:SF8">
    <property type="entry name" value="RNA POLYMERASE SIGMA FACTOR HI_1459-RELATED"/>
    <property type="match status" value="1"/>
</dbReference>
<accession>A0A9X3F7K5</accession>
<dbReference type="InterPro" id="IPR013325">
    <property type="entry name" value="RNA_pol_sigma_r2"/>
</dbReference>
<keyword evidence="4" id="KW-0238">DNA-binding</keyword>
<gene>
    <name evidence="8" type="ORF">OV079_48200</name>
</gene>
<feature type="domain" description="RNA polymerase sigma factor 70 region 4 type 2" evidence="7">
    <location>
        <begin position="128"/>
        <end position="178"/>
    </location>
</feature>
<dbReference type="NCBIfam" id="TIGR02937">
    <property type="entry name" value="sigma70-ECF"/>
    <property type="match status" value="1"/>
</dbReference>
<keyword evidence="3" id="KW-0731">Sigma factor</keyword>
<dbReference type="InterPro" id="IPR039425">
    <property type="entry name" value="RNA_pol_sigma-70-like"/>
</dbReference>
<keyword evidence="5" id="KW-0804">Transcription</keyword>
<dbReference type="Pfam" id="PF04542">
    <property type="entry name" value="Sigma70_r2"/>
    <property type="match status" value="1"/>
</dbReference>
<evidence type="ECO:0000313" key="8">
    <source>
        <dbReference type="EMBL" id="MCY1013188.1"/>
    </source>
</evidence>
<dbReference type="PANTHER" id="PTHR43133">
    <property type="entry name" value="RNA POLYMERASE ECF-TYPE SIGMA FACTO"/>
    <property type="match status" value="1"/>
</dbReference>
<feature type="domain" description="RNA polymerase sigma-70 region 2" evidence="6">
    <location>
        <begin position="27"/>
        <end position="94"/>
    </location>
</feature>
<dbReference type="Gene3D" id="1.10.1740.10">
    <property type="match status" value="1"/>
</dbReference>
<organism evidence="8 9">
    <name type="scientific">Nannocystis pusilla</name>
    <dbReference type="NCBI Taxonomy" id="889268"/>
    <lineage>
        <taxon>Bacteria</taxon>
        <taxon>Pseudomonadati</taxon>
        <taxon>Myxococcota</taxon>
        <taxon>Polyangia</taxon>
        <taxon>Nannocystales</taxon>
        <taxon>Nannocystaceae</taxon>
        <taxon>Nannocystis</taxon>
    </lineage>
</organism>
<evidence type="ECO:0000256" key="4">
    <source>
        <dbReference type="ARBA" id="ARBA00023125"/>
    </source>
</evidence>
<name>A0A9X3F7K5_9BACT</name>
<dbReference type="GO" id="GO:0016987">
    <property type="term" value="F:sigma factor activity"/>
    <property type="evidence" value="ECO:0007669"/>
    <property type="project" value="UniProtKB-KW"/>
</dbReference>
<dbReference type="InterPro" id="IPR007627">
    <property type="entry name" value="RNA_pol_sigma70_r2"/>
</dbReference>
<dbReference type="RefSeq" id="WP_267776934.1">
    <property type="nucleotide sequence ID" value="NZ_JAPNKE010000002.1"/>
</dbReference>
<dbReference type="AlphaFoldDB" id="A0A9X3F7K5"/>
<evidence type="ECO:0000259" key="7">
    <source>
        <dbReference type="Pfam" id="PF08281"/>
    </source>
</evidence>
<dbReference type="InterPro" id="IPR036388">
    <property type="entry name" value="WH-like_DNA-bd_sf"/>
</dbReference>
<protein>
    <submittedName>
        <fullName evidence="8">RNA polymerase sigma factor</fullName>
    </submittedName>
</protein>
<dbReference type="Pfam" id="PF08281">
    <property type="entry name" value="Sigma70_r4_2"/>
    <property type="match status" value="1"/>
</dbReference>
<evidence type="ECO:0000313" key="9">
    <source>
        <dbReference type="Proteomes" id="UP001150924"/>
    </source>
</evidence>
<evidence type="ECO:0000256" key="3">
    <source>
        <dbReference type="ARBA" id="ARBA00023082"/>
    </source>
</evidence>
<evidence type="ECO:0000256" key="1">
    <source>
        <dbReference type="ARBA" id="ARBA00010641"/>
    </source>
</evidence>
<keyword evidence="9" id="KW-1185">Reference proteome</keyword>
<dbReference type="Gene3D" id="1.10.10.10">
    <property type="entry name" value="Winged helix-like DNA-binding domain superfamily/Winged helix DNA-binding domain"/>
    <property type="match status" value="1"/>
</dbReference>